<sequence length="238" mass="26819">MAFIDSTEAPPPYEEPLHLQSSLPGQCQPVDKATIRVWIRCIDPPSTHSERLKADDTMLIRQSTTYMELQTELKARFLSLTNQDQTLSFSWKTKLYPADATLSMSVRGLTWVFARTKMLDGRGLDSGPRSFLQADFSRLSERDMVAAAGRAPSEDCGQSLLLLGMIQGDEVRLRPLTARGASNHRSLRRQTTPFRSTAVPRTGMQLRLTAVEVARIEMPEPSRVKLAKTHRGSRTRRY</sequence>
<evidence type="ECO:0000313" key="3">
    <source>
        <dbReference type="Proteomes" id="UP001324427"/>
    </source>
</evidence>
<proteinExistence type="predicted"/>
<protein>
    <recommendedName>
        <fullName evidence="4">Ubiquitin-like domain-containing protein</fullName>
    </recommendedName>
</protein>
<dbReference type="EMBL" id="JAVFHQ010000001">
    <property type="protein sequence ID" value="KAK4550518.1"/>
    <property type="molecule type" value="Genomic_DNA"/>
</dbReference>
<accession>A0AAV9JXK8</accession>
<comment type="caution">
    <text evidence="2">The sequence shown here is derived from an EMBL/GenBank/DDBJ whole genome shotgun (WGS) entry which is preliminary data.</text>
</comment>
<evidence type="ECO:0000256" key="1">
    <source>
        <dbReference type="SAM" id="MobiDB-lite"/>
    </source>
</evidence>
<evidence type="ECO:0000313" key="2">
    <source>
        <dbReference type="EMBL" id="KAK4550518.1"/>
    </source>
</evidence>
<reference evidence="2 3" key="1">
    <citation type="submission" date="2021-11" db="EMBL/GenBank/DDBJ databases">
        <title>Black yeast isolated from Biological Soil Crust.</title>
        <authorList>
            <person name="Kurbessoian T."/>
        </authorList>
    </citation>
    <scope>NUCLEOTIDE SEQUENCE [LARGE SCALE GENOMIC DNA]</scope>
    <source>
        <strain evidence="2 3">CCFEE 5522</strain>
    </source>
</reference>
<name>A0AAV9JXK8_9PEZI</name>
<dbReference type="AlphaFoldDB" id="A0AAV9JXK8"/>
<gene>
    <name evidence="2" type="ORF">LTR36_000097</name>
</gene>
<keyword evidence="3" id="KW-1185">Reference proteome</keyword>
<dbReference type="Proteomes" id="UP001324427">
    <property type="component" value="Unassembled WGS sequence"/>
</dbReference>
<evidence type="ECO:0008006" key="4">
    <source>
        <dbReference type="Google" id="ProtNLM"/>
    </source>
</evidence>
<organism evidence="2 3">
    <name type="scientific">Oleoguttula mirabilis</name>
    <dbReference type="NCBI Taxonomy" id="1507867"/>
    <lineage>
        <taxon>Eukaryota</taxon>
        <taxon>Fungi</taxon>
        <taxon>Dikarya</taxon>
        <taxon>Ascomycota</taxon>
        <taxon>Pezizomycotina</taxon>
        <taxon>Dothideomycetes</taxon>
        <taxon>Dothideomycetidae</taxon>
        <taxon>Mycosphaerellales</taxon>
        <taxon>Teratosphaeriaceae</taxon>
        <taxon>Oleoguttula</taxon>
    </lineage>
</organism>
<feature type="region of interest" description="Disordered" evidence="1">
    <location>
        <begin position="1"/>
        <end position="25"/>
    </location>
</feature>